<evidence type="ECO:0000256" key="3">
    <source>
        <dbReference type="ARBA" id="ARBA00022679"/>
    </source>
</evidence>
<dbReference type="InterPro" id="IPR002088">
    <property type="entry name" value="Prenyl_trans_a"/>
</dbReference>
<dbReference type="Proteomes" id="UP001187682">
    <property type="component" value="Unassembled WGS sequence"/>
</dbReference>
<comment type="catalytic activity">
    <reaction evidence="5 6">
        <text>geranylgeranyl diphosphate + L-cysteinyl-[protein] = S-geranylgeranyl-L-cysteinyl-[protein] + diphosphate</text>
        <dbReference type="Rhea" id="RHEA:21240"/>
        <dbReference type="Rhea" id="RHEA-COMP:10131"/>
        <dbReference type="Rhea" id="RHEA-COMP:11537"/>
        <dbReference type="ChEBI" id="CHEBI:29950"/>
        <dbReference type="ChEBI" id="CHEBI:33019"/>
        <dbReference type="ChEBI" id="CHEBI:57533"/>
        <dbReference type="ChEBI" id="CHEBI:86021"/>
        <dbReference type="EC" id="2.5.1.60"/>
    </reaction>
</comment>
<comment type="caution">
    <text evidence="8">The sequence shown here is derived from an EMBL/GenBank/DDBJ whole genome shotgun (WGS) entry which is preliminary data.</text>
</comment>
<dbReference type="Gene3D" id="1.25.40.120">
    <property type="entry name" value="Protein prenylyltransferase"/>
    <property type="match status" value="2"/>
</dbReference>
<dbReference type="PANTHER" id="PTHR11129:SF2">
    <property type="entry name" value="GERANYLGERANYL TRANSFERASE TYPE-2 SUBUNIT ALPHA"/>
    <property type="match status" value="1"/>
</dbReference>
<gene>
    <name evidence="8" type="ORF">DNG_08303</name>
</gene>
<sequence>MTSHGIARSTHVRTEEQRQADLVRIGKYHDLEGQLRERVRNGTLDTQTLDLTSRLLRANPEYYTVWNVRRRCLTSSTLSASRRGSSRSSAPSNSTDTPTATSSSGASSSAPAATRGSPESPRTGPSGITVDGAAGPATSHGAGGESEAAGEKSREEREAARDEEEAAWRSDADVIAAELSFTIPLLMEAPKCYWIWNHRTWALQQATERLPQAAARATWERELGLAGKMLSKDRRNFHAWGYRRWVVSRLEGPALGGGSMAEAEFAYTTGMIHGDLSNFSAWHTRSQLIPRLLAERGASDAARKKFLEDELALLSNAVNVGPEDQSLWYYHQFLLLNLVSRDEKESMVPRLETAERTAYIQAEIEGIKDLLEDYQDIKWIYEALMECALSLAKVEDREVNDEEKGEMREWLGKLRELDPMREGRWVDVARRYGLE</sequence>
<dbReference type="PROSITE" id="PS51147">
    <property type="entry name" value="PFTA"/>
    <property type="match status" value="4"/>
</dbReference>
<feature type="compositionally biased region" description="Basic and acidic residues" evidence="7">
    <location>
        <begin position="149"/>
        <end position="166"/>
    </location>
</feature>
<comment type="similarity">
    <text evidence="1 6">Belongs to the protein prenyltransferase subunit alpha family.</text>
</comment>
<dbReference type="GO" id="GO:0005968">
    <property type="term" value="C:Rab-protein geranylgeranyltransferase complex"/>
    <property type="evidence" value="ECO:0007669"/>
    <property type="project" value="TreeGrafter"/>
</dbReference>
<keyword evidence="4" id="KW-0677">Repeat</keyword>
<organism evidence="8 9">
    <name type="scientific">Cephalotrichum gorgonifer</name>
    <dbReference type="NCBI Taxonomy" id="2041049"/>
    <lineage>
        <taxon>Eukaryota</taxon>
        <taxon>Fungi</taxon>
        <taxon>Dikarya</taxon>
        <taxon>Ascomycota</taxon>
        <taxon>Pezizomycotina</taxon>
        <taxon>Sordariomycetes</taxon>
        <taxon>Hypocreomycetidae</taxon>
        <taxon>Microascales</taxon>
        <taxon>Microascaceae</taxon>
        <taxon>Cephalotrichum</taxon>
    </lineage>
</organism>
<evidence type="ECO:0000256" key="2">
    <source>
        <dbReference type="ARBA" id="ARBA00022602"/>
    </source>
</evidence>
<dbReference type="GO" id="GO:0004663">
    <property type="term" value="F:Rab geranylgeranyltransferase activity"/>
    <property type="evidence" value="ECO:0007669"/>
    <property type="project" value="UniProtKB-UniRule"/>
</dbReference>
<feature type="compositionally biased region" description="Low complexity" evidence="7">
    <location>
        <begin position="76"/>
        <end position="118"/>
    </location>
</feature>
<evidence type="ECO:0000256" key="1">
    <source>
        <dbReference type="ARBA" id="ARBA00006734"/>
    </source>
</evidence>
<accession>A0AAE8N389</accession>
<dbReference type="EC" id="2.5.1.60" evidence="6"/>
<evidence type="ECO:0000256" key="5">
    <source>
        <dbReference type="ARBA" id="ARBA00047658"/>
    </source>
</evidence>
<reference evidence="8" key="1">
    <citation type="submission" date="2018-03" db="EMBL/GenBank/DDBJ databases">
        <authorList>
            <person name="Guldener U."/>
        </authorList>
    </citation>
    <scope>NUCLEOTIDE SEQUENCE</scope>
</reference>
<evidence type="ECO:0000313" key="8">
    <source>
        <dbReference type="EMBL" id="SPO05616.1"/>
    </source>
</evidence>
<comment type="function">
    <text evidence="6">Catalyzes the transfer of a geranyl-geranyl moiety from geranyl-geranyl pyrophosphate to cysteines occuring in specific C-terminal amino acid sequences.</text>
</comment>
<feature type="region of interest" description="Disordered" evidence="7">
    <location>
        <begin position="76"/>
        <end position="166"/>
    </location>
</feature>
<evidence type="ECO:0000256" key="4">
    <source>
        <dbReference type="ARBA" id="ARBA00022737"/>
    </source>
</evidence>
<proteinExistence type="inferred from homology"/>
<keyword evidence="2 6" id="KW-0637">Prenyltransferase</keyword>
<keyword evidence="9" id="KW-1185">Reference proteome</keyword>
<dbReference type="GO" id="GO:0097354">
    <property type="term" value="P:prenylation"/>
    <property type="evidence" value="ECO:0007669"/>
    <property type="project" value="UniProtKB-UniRule"/>
</dbReference>
<dbReference type="EMBL" id="ONZQ02000013">
    <property type="protein sequence ID" value="SPO05616.1"/>
    <property type="molecule type" value="Genomic_DNA"/>
</dbReference>
<keyword evidence="3 6" id="KW-0808">Transferase</keyword>
<dbReference type="AlphaFoldDB" id="A0AAE8N389"/>
<evidence type="ECO:0000313" key="9">
    <source>
        <dbReference type="Proteomes" id="UP001187682"/>
    </source>
</evidence>
<evidence type="ECO:0000256" key="7">
    <source>
        <dbReference type="SAM" id="MobiDB-lite"/>
    </source>
</evidence>
<dbReference type="SUPFAM" id="SSF48439">
    <property type="entry name" value="Protein prenylyltransferase"/>
    <property type="match status" value="1"/>
</dbReference>
<name>A0AAE8N389_9PEZI</name>
<evidence type="ECO:0000256" key="6">
    <source>
        <dbReference type="RuleBase" id="RU367120"/>
    </source>
</evidence>
<protein>
    <recommendedName>
        <fullName evidence="6">Geranylgeranyl transferase type-2 subunit alpha</fullName>
        <ecNumber evidence="6">2.5.1.60</ecNumber>
    </recommendedName>
    <alternativeName>
        <fullName evidence="6">Geranylgeranyl transferase type II subunit alpha</fullName>
    </alternativeName>
</protein>
<dbReference type="PANTHER" id="PTHR11129">
    <property type="entry name" value="PROTEIN FARNESYLTRANSFERASE ALPHA SUBUNIT/RAB GERANYLGERANYL TRANSFERASE ALPHA SUBUNIT"/>
    <property type="match status" value="1"/>
</dbReference>
<dbReference type="Pfam" id="PF01239">
    <property type="entry name" value="PPTA"/>
    <property type="match status" value="4"/>
</dbReference>